<reference evidence="2" key="2">
    <citation type="submission" date="2015-06" db="UniProtKB">
        <authorList>
            <consortium name="EnsemblMetazoa"/>
        </authorList>
    </citation>
    <scope>IDENTIFICATION</scope>
</reference>
<dbReference type="Pfam" id="PF07686">
    <property type="entry name" value="V-set"/>
    <property type="match status" value="1"/>
</dbReference>
<dbReference type="SMART" id="SM00409">
    <property type="entry name" value="IG"/>
    <property type="match status" value="1"/>
</dbReference>
<name>T1KBL6_TETUR</name>
<dbReference type="PROSITE" id="PS50835">
    <property type="entry name" value="IG_LIKE"/>
    <property type="match status" value="1"/>
</dbReference>
<dbReference type="InterPro" id="IPR036179">
    <property type="entry name" value="Ig-like_dom_sf"/>
</dbReference>
<sequence>MESETFFKMNSNLFLYWTLLLTCIIYSHGLRITKLEVPQSVPLGKSVTLRCHYDLEGDELYSVKWYKDYVEFYRYLPSNGPKSGQKFVLKGVHVDLSRSSAKHAFLVKTELTSEGHYACEVSTEGPSFSTVRAERQMKVYVLPKEGLSIEGSEPVYGMENHINLTCIANPSYPPQSLTWHINEQKALPHQLIQYEPETDSQELNATRLGLFFKATGNYFLRGALKLRCTSTITLVYRYESSITLSGGTPKNRTFNGHYTWNEDRLYQREPESPIIEGGKTKYKVGSIMDLNCTTTSESHLKWFIKNKSANESQLVRYTDRSGKLVKLGLRFEMEKRHFQMQELRLKCIAQYNIPIANFSKSLTIRTYERDDGLIIQPSIDIINHSISTFRKDSSSWLTIIAVHLLIWLSSFGEIHYKS</sequence>
<organism evidence="2 3">
    <name type="scientific">Tetranychus urticae</name>
    <name type="common">Two-spotted spider mite</name>
    <dbReference type="NCBI Taxonomy" id="32264"/>
    <lineage>
        <taxon>Eukaryota</taxon>
        <taxon>Metazoa</taxon>
        <taxon>Ecdysozoa</taxon>
        <taxon>Arthropoda</taxon>
        <taxon>Chelicerata</taxon>
        <taxon>Arachnida</taxon>
        <taxon>Acari</taxon>
        <taxon>Acariformes</taxon>
        <taxon>Trombidiformes</taxon>
        <taxon>Prostigmata</taxon>
        <taxon>Eleutherengona</taxon>
        <taxon>Raphignathae</taxon>
        <taxon>Tetranychoidea</taxon>
        <taxon>Tetranychidae</taxon>
        <taxon>Tetranychus</taxon>
    </lineage>
</organism>
<dbReference type="PANTHER" id="PTHR21261:SF15">
    <property type="entry name" value="BEATEN PATH IIIA, ISOFORM D-RELATED"/>
    <property type="match status" value="1"/>
</dbReference>
<dbReference type="Gene3D" id="2.60.40.10">
    <property type="entry name" value="Immunoglobulins"/>
    <property type="match status" value="1"/>
</dbReference>
<proteinExistence type="predicted"/>
<dbReference type="AlphaFoldDB" id="T1KBL6"/>
<dbReference type="EMBL" id="CAEY01001951">
    <property type="status" value="NOT_ANNOTATED_CDS"/>
    <property type="molecule type" value="Genomic_DNA"/>
</dbReference>
<dbReference type="InterPro" id="IPR007110">
    <property type="entry name" value="Ig-like_dom"/>
</dbReference>
<feature type="domain" description="Ig-like" evidence="1">
    <location>
        <begin position="30"/>
        <end position="129"/>
    </location>
</feature>
<protein>
    <recommendedName>
        <fullName evidence="1">Ig-like domain-containing protein</fullName>
    </recommendedName>
</protein>
<evidence type="ECO:0000259" key="1">
    <source>
        <dbReference type="PROSITE" id="PS50835"/>
    </source>
</evidence>
<dbReference type="FunFam" id="2.60.40.10:FF:000437">
    <property type="entry name" value="Beat-IIIc, isoform A"/>
    <property type="match status" value="1"/>
</dbReference>
<gene>
    <name evidence="2" type="primary">107362271</name>
</gene>
<dbReference type="Proteomes" id="UP000015104">
    <property type="component" value="Unassembled WGS sequence"/>
</dbReference>
<keyword evidence="3" id="KW-1185">Reference proteome</keyword>
<dbReference type="SUPFAM" id="SSF48726">
    <property type="entry name" value="Immunoglobulin"/>
    <property type="match status" value="1"/>
</dbReference>
<evidence type="ECO:0000313" key="3">
    <source>
        <dbReference type="Proteomes" id="UP000015104"/>
    </source>
</evidence>
<evidence type="ECO:0000313" key="2">
    <source>
        <dbReference type="EnsemblMetazoa" id="tetur08g04520.1"/>
    </source>
</evidence>
<dbReference type="InterPro" id="IPR003599">
    <property type="entry name" value="Ig_sub"/>
</dbReference>
<dbReference type="KEGG" id="tut:107362271"/>
<accession>T1KBL6</accession>
<dbReference type="OMA" id="CEYDLEN"/>
<dbReference type="OrthoDB" id="6343941at2759"/>
<dbReference type="InterPro" id="IPR013106">
    <property type="entry name" value="Ig_V-set"/>
</dbReference>
<reference evidence="3" key="1">
    <citation type="submission" date="2011-08" db="EMBL/GenBank/DDBJ databases">
        <authorList>
            <person name="Rombauts S."/>
        </authorList>
    </citation>
    <scope>NUCLEOTIDE SEQUENCE</scope>
    <source>
        <strain evidence="3">London</strain>
    </source>
</reference>
<dbReference type="EnsemblMetazoa" id="tetur08g04520.1">
    <property type="protein sequence ID" value="tetur08g04520.1"/>
    <property type="gene ID" value="tetur08g04520"/>
</dbReference>
<dbReference type="InterPro" id="IPR013783">
    <property type="entry name" value="Ig-like_fold"/>
</dbReference>
<dbReference type="HOGENOM" id="CLU_046048_0_2_1"/>
<dbReference type="PANTHER" id="PTHR21261">
    <property type="entry name" value="BEAT PROTEIN"/>
    <property type="match status" value="1"/>
</dbReference>